<dbReference type="EMBL" id="JAHEAC010000150">
    <property type="protein sequence ID" value="MBX8645032.1"/>
    <property type="molecule type" value="Genomic_DNA"/>
</dbReference>
<proteinExistence type="predicted"/>
<evidence type="ECO:0000313" key="2">
    <source>
        <dbReference type="Proteomes" id="UP000750197"/>
    </source>
</evidence>
<gene>
    <name evidence="1" type="ORF">KIY12_10010</name>
</gene>
<sequence length="236" mass="26785">ADYLNAGRAVLRSSLEAFSMGILLRNRLKESDEKVSELASKEELEEIKKTLDSAASKIVRNRRQATSPYSSAFVSIIRDCKKRGKDEIFVTPPNGETVLNVRDSKVPIGNIWRDLSESVHERPSRIDSKMFSSNYTFVDTVFKEAKIFIETTDQNGTMAHIPFGLDFYDIHSAYLSFASGELHRAVLNEFKEASRNEYSEQKSYFFEQIVHVAAIFVALLDEELKNNSDPASKENK</sequence>
<protein>
    <submittedName>
        <fullName evidence="1">Uncharacterized protein</fullName>
    </submittedName>
</protein>
<dbReference type="Proteomes" id="UP000750197">
    <property type="component" value="Unassembled WGS sequence"/>
</dbReference>
<feature type="non-terminal residue" evidence="1">
    <location>
        <position position="1"/>
    </location>
</feature>
<reference evidence="1" key="1">
    <citation type="submission" date="2021-05" db="EMBL/GenBank/DDBJ databases">
        <title>Genomic insights into ecological role and evolution of a novel Thermoplasmata order Candidatus Sysuiplasmatales.</title>
        <authorList>
            <person name="Yuan Y."/>
        </authorList>
    </citation>
    <scope>NUCLEOTIDE SEQUENCE</scope>
    <source>
        <strain evidence="1">TUT19-bin139</strain>
    </source>
</reference>
<accession>A0A8J7YVM3</accession>
<evidence type="ECO:0000313" key="1">
    <source>
        <dbReference type="EMBL" id="MBX8645032.1"/>
    </source>
</evidence>
<comment type="caution">
    <text evidence="1">The sequence shown here is derived from an EMBL/GenBank/DDBJ whole genome shotgun (WGS) entry which is preliminary data.</text>
</comment>
<organism evidence="1 2">
    <name type="scientific">Candidatus Sysuiplasma superficiale</name>
    <dbReference type="NCBI Taxonomy" id="2823368"/>
    <lineage>
        <taxon>Archaea</taxon>
        <taxon>Methanobacteriati</taxon>
        <taxon>Thermoplasmatota</taxon>
        <taxon>Thermoplasmata</taxon>
        <taxon>Candidatus Sysuiplasmatales</taxon>
        <taxon>Candidatus Sysuiplasmataceae</taxon>
        <taxon>Candidatus Sysuiplasma</taxon>
    </lineage>
</organism>
<dbReference type="AlphaFoldDB" id="A0A8J7YVM3"/>
<name>A0A8J7YVM3_9ARCH</name>